<organism evidence="1 2">
    <name type="scientific">Dermacentor silvarum</name>
    <name type="common">Tick</name>
    <dbReference type="NCBI Taxonomy" id="543639"/>
    <lineage>
        <taxon>Eukaryota</taxon>
        <taxon>Metazoa</taxon>
        <taxon>Ecdysozoa</taxon>
        <taxon>Arthropoda</taxon>
        <taxon>Chelicerata</taxon>
        <taxon>Arachnida</taxon>
        <taxon>Acari</taxon>
        <taxon>Parasitiformes</taxon>
        <taxon>Ixodida</taxon>
        <taxon>Ixodoidea</taxon>
        <taxon>Ixodidae</taxon>
        <taxon>Rhipicephalinae</taxon>
        <taxon>Dermacentor</taxon>
    </lineage>
</organism>
<dbReference type="EMBL" id="CM023476">
    <property type="protein sequence ID" value="KAH7941559.1"/>
    <property type="molecule type" value="Genomic_DNA"/>
</dbReference>
<sequence>MASSEFSPAVCKAVEERASQLWELSKYIWSNPELAYQEVKAHDRMTGFLEEMGFKVQRKYLLDTAFRAEALAPGGKDGPTVCLMAEYDALPGIGHGCGHNLIAEAAMGACSGRHRGYEKVRHRPGQEEGAGGKVLLLEKGAFKDVDAALMAHPGCQDALKVHFNARRQVKVRYEGKAVHASHSPWNGVNAQDAAVAAYINLSLVRQHTNPAAKVLGVVEQFGAQANVISESSNLIYHIRAPDGAQKDSLVARAEKGFQAAAKATGCGIDLELGMEYNEVIHNDALTETYRKHGEALGAVFADANPGVDLRTGGSTDAGNVSYVLPTLHPIFDIGAWVMPHTNAFAEAAGAEAAHRAVLRVAKALALTALDLMSDPALMTRVRSDFAAWKVTHVPSK</sequence>
<comment type="caution">
    <text evidence="1">The sequence shown here is derived from an EMBL/GenBank/DDBJ whole genome shotgun (WGS) entry which is preliminary data.</text>
</comment>
<reference evidence="1" key="1">
    <citation type="submission" date="2020-05" db="EMBL/GenBank/DDBJ databases">
        <title>Large-scale comparative analyses of tick genomes elucidate their genetic diversity and vector capacities.</title>
        <authorList>
            <person name="Jia N."/>
            <person name="Wang J."/>
            <person name="Shi W."/>
            <person name="Du L."/>
            <person name="Sun Y."/>
            <person name="Zhan W."/>
            <person name="Jiang J."/>
            <person name="Wang Q."/>
            <person name="Zhang B."/>
            <person name="Ji P."/>
            <person name="Sakyi L.B."/>
            <person name="Cui X."/>
            <person name="Yuan T."/>
            <person name="Jiang B."/>
            <person name="Yang W."/>
            <person name="Lam T.T.-Y."/>
            <person name="Chang Q."/>
            <person name="Ding S."/>
            <person name="Wang X."/>
            <person name="Zhu J."/>
            <person name="Ruan X."/>
            <person name="Zhao L."/>
            <person name="Wei J."/>
            <person name="Que T."/>
            <person name="Du C."/>
            <person name="Cheng J."/>
            <person name="Dai P."/>
            <person name="Han X."/>
            <person name="Huang E."/>
            <person name="Gao Y."/>
            <person name="Liu J."/>
            <person name="Shao H."/>
            <person name="Ye R."/>
            <person name="Li L."/>
            <person name="Wei W."/>
            <person name="Wang X."/>
            <person name="Wang C."/>
            <person name="Yang T."/>
            <person name="Huo Q."/>
            <person name="Li W."/>
            <person name="Guo W."/>
            <person name="Chen H."/>
            <person name="Zhou L."/>
            <person name="Ni X."/>
            <person name="Tian J."/>
            <person name="Zhou Y."/>
            <person name="Sheng Y."/>
            <person name="Liu T."/>
            <person name="Pan Y."/>
            <person name="Xia L."/>
            <person name="Li J."/>
            <person name="Zhao F."/>
            <person name="Cao W."/>
        </authorList>
    </citation>
    <scope>NUCLEOTIDE SEQUENCE</scope>
    <source>
        <strain evidence="1">Dsil-2018</strain>
    </source>
</reference>
<dbReference type="Proteomes" id="UP000821865">
    <property type="component" value="Chromosome 7"/>
</dbReference>
<name>A0ACB8CFR9_DERSI</name>
<keyword evidence="2" id="KW-1185">Reference proteome</keyword>
<evidence type="ECO:0000313" key="1">
    <source>
        <dbReference type="EMBL" id="KAH7941559.1"/>
    </source>
</evidence>
<protein>
    <submittedName>
        <fullName evidence="1">Uncharacterized protein</fullName>
    </submittedName>
</protein>
<gene>
    <name evidence="1" type="ORF">HPB49_014895</name>
</gene>
<evidence type="ECO:0000313" key="2">
    <source>
        <dbReference type="Proteomes" id="UP000821865"/>
    </source>
</evidence>
<proteinExistence type="predicted"/>
<accession>A0ACB8CFR9</accession>